<dbReference type="AlphaFoldDB" id="B9CMX4"/>
<feature type="transmembrane region" description="Helical" evidence="1">
    <location>
        <begin position="296"/>
        <end position="315"/>
    </location>
</feature>
<dbReference type="EMBL" id="ACFE01000003">
    <property type="protein sequence ID" value="EEE17092.1"/>
    <property type="molecule type" value="Genomic_DNA"/>
</dbReference>
<feature type="transmembrane region" description="Helical" evidence="1">
    <location>
        <begin position="263"/>
        <end position="284"/>
    </location>
</feature>
<feature type="transmembrane region" description="Helical" evidence="1">
    <location>
        <begin position="29"/>
        <end position="49"/>
    </location>
</feature>
<evidence type="ECO:0000313" key="4">
    <source>
        <dbReference type="Proteomes" id="UP000004070"/>
    </source>
</evidence>
<evidence type="ECO:0000313" key="3">
    <source>
        <dbReference type="EMBL" id="EEE17092.1"/>
    </source>
</evidence>
<dbReference type="eggNOG" id="COG1835">
    <property type="taxonomic scope" value="Bacteria"/>
</dbReference>
<feature type="transmembrane region" description="Helical" evidence="1">
    <location>
        <begin position="237"/>
        <end position="257"/>
    </location>
</feature>
<evidence type="ECO:0000256" key="1">
    <source>
        <dbReference type="SAM" id="Phobius"/>
    </source>
</evidence>
<proteinExistence type="predicted"/>
<keyword evidence="1" id="KW-0812">Transmembrane</keyword>
<dbReference type="InterPro" id="IPR050879">
    <property type="entry name" value="Acyltransferase_3"/>
</dbReference>
<feature type="transmembrane region" description="Helical" evidence="1">
    <location>
        <begin position="7"/>
        <end position="23"/>
    </location>
</feature>
<dbReference type="PANTHER" id="PTHR23028">
    <property type="entry name" value="ACETYLTRANSFERASE"/>
    <property type="match status" value="1"/>
</dbReference>
<keyword evidence="3" id="KW-0012">Acyltransferase</keyword>
<dbReference type="InterPro" id="IPR002656">
    <property type="entry name" value="Acyl_transf_3_dom"/>
</dbReference>
<keyword evidence="1" id="KW-1133">Transmembrane helix</keyword>
<feature type="transmembrane region" description="Helical" evidence="1">
    <location>
        <begin position="367"/>
        <end position="387"/>
    </location>
</feature>
<feature type="domain" description="Acyltransferase 3" evidence="2">
    <location>
        <begin position="4"/>
        <end position="341"/>
    </location>
</feature>
<dbReference type="Proteomes" id="UP000004070">
    <property type="component" value="Unassembled WGS sequence"/>
</dbReference>
<comment type="caution">
    <text evidence="3">The sequence shown here is derived from an EMBL/GenBank/DDBJ whole genome shotgun (WGS) entry which is preliminary data.</text>
</comment>
<protein>
    <submittedName>
        <fullName evidence="3">Acyltransferase</fullName>
    </submittedName>
</protein>
<name>B9CMX4_LANR4</name>
<keyword evidence="3" id="KW-0808">Transferase</keyword>
<dbReference type="Pfam" id="PF01757">
    <property type="entry name" value="Acyl_transf_3"/>
    <property type="match status" value="1"/>
</dbReference>
<dbReference type="PANTHER" id="PTHR23028:SF53">
    <property type="entry name" value="ACYL_TRANSF_3 DOMAIN-CONTAINING PROTEIN"/>
    <property type="match status" value="1"/>
</dbReference>
<keyword evidence="1" id="KW-0472">Membrane</keyword>
<feature type="transmembrane region" description="Helical" evidence="1">
    <location>
        <begin position="204"/>
        <end position="225"/>
    </location>
</feature>
<dbReference type="GO" id="GO:0009103">
    <property type="term" value="P:lipopolysaccharide biosynthetic process"/>
    <property type="evidence" value="ECO:0007669"/>
    <property type="project" value="TreeGrafter"/>
</dbReference>
<feature type="transmembrane region" description="Helical" evidence="1">
    <location>
        <begin position="69"/>
        <end position="90"/>
    </location>
</feature>
<dbReference type="RefSeq" id="WP_003149992.1">
    <property type="nucleotide sequence ID" value="NZ_ACFE01000003.1"/>
</dbReference>
<reference evidence="3 4" key="1">
    <citation type="submission" date="2009-01" db="EMBL/GenBank/DDBJ databases">
        <authorList>
            <person name="Madupu R."/>
            <person name="Sebastian Y."/>
            <person name="Durkin A.S."/>
            <person name="Torralba M."/>
            <person name="Methe B."/>
            <person name="Sutton G.G."/>
            <person name="Strausberg R.L."/>
            <person name="Nelson K.E."/>
        </authorList>
    </citation>
    <scope>NUCLEOTIDE SEQUENCE [LARGE SCALE GENOMIC DNA]</scope>
    <source>
        <strain evidence="3 4">ATCC 49626</strain>
    </source>
</reference>
<dbReference type="GO" id="GO:0016747">
    <property type="term" value="F:acyltransferase activity, transferring groups other than amino-acyl groups"/>
    <property type="evidence" value="ECO:0007669"/>
    <property type="project" value="InterPro"/>
</dbReference>
<evidence type="ECO:0000259" key="2">
    <source>
        <dbReference type="Pfam" id="PF01757"/>
    </source>
</evidence>
<dbReference type="GO" id="GO:0016020">
    <property type="term" value="C:membrane"/>
    <property type="evidence" value="ECO:0007669"/>
    <property type="project" value="TreeGrafter"/>
</dbReference>
<organism evidence="3 4">
    <name type="scientific">Lancefieldella rimae (strain ATCC 49626 / DSM 7090 / CCUG 31168 / NBRC 15546 / VPI D140H-11A)</name>
    <name type="common">Atopobium rimae</name>
    <dbReference type="NCBI Taxonomy" id="553184"/>
    <lineage>
        <taxon>Bacteria</taxon>
        <taxon>Bacillati</taxon>
        <taxon>Actinomycetota</taxon>
        <taxon>Coriobacteriia</taxon>
        <taxon>Coriobacteriales</taxon>
        <taxon>Atopobiaceae</taxon>
        <taxon>Lancefieldella</taxon>
    </lineage>
</organism>
<gene>
    <name evidence="3" type="ORF">ATORI0001_0933</name>
</gene>
<dbReference type="GeneID" id="84904829"/>
<feature type="transmembrane region" description="Helical" evidence="1">
    <location>
        <begin position="129"/>
        <end position="153"/>
    </location>
</feature>
<dbReference type="STRING" id="1383.IV60_GL001341"/>
<feature type="transmembrane region" description="Helical" evidence="1">
    <location>
        <begin position="327"/>
        <end position="346"/>
    </location>
</feature>
<feature type="transmembrane region" description="Helical" evidence="1">
    <location>
        <begin position="165"/>
        <end position="184"/>
    </location>
</feature>
<sequence length="602" mass="65412">MRIKWFSFVRITGLLLVLVYHFFKPALPGGFVGVDVFFTFSGYLITALLIDEFARDTRIGLVAFLKRRFYRIVPPLVGMVLVVTPLALLVRNDFTAGIAQQAAAAVGFVTNYYEILLGGSYETQFAPHLFLHTWSLAVEMHYYILWGVAVFILSKLSRSVKGLRIRIGIVSGVLLVASYLAMAIGAQSSSNLSIQYFSTQTHIFPFFIGGVLACFAGIATTSTAFVRIVKKYATKQVLLCAIASGALLCALGVFLKFDDLHTYQFGFLVASLAAAVMILAMRILHEKTPHVKEPKVVSYIADTSYSVYLFHWPLFNLLSERFDPGTSAGITVVSSLAFASISFYIIEPLLAGRAPRIAGFKISPERAIKPLAIVGCVLLAATIYTSVASPAISTFQLSNLSNGAIQADSHMSVTRKMADSTQASNYNVTPGVTYIGDSVSLRAISYLQKALPDAQIDATVSRNVSMGADVLETNLANNAVMQDVVIALGTNPVGGTDAIDRIVQMLPKGHRLIFVTPHDGRHTDPSSGAAAIREYELQLAEKYDYIYIADWHQTAVDHPELWPGTDDVHFGSNSETINAGGELFAQTVADAIAKADQGHVKP</sequence>
<accession>B9CMX4</accession>